<reference evidence="1" key="2">
    <citation type="submission" date="2021-02" db="EMBL/GenBank/DDBJ databases">
        <authorList>
            <person name="Kimball J.A."/>
            <person name="Haas M.W."/>
            <person name="Macchietto M."/>
            <person name="Kono T."/>
            <person name="Duquette J."/>
            <person name="Shao M."/>
        </authorList>
    </citation>
    <scope>NUCLEOTIDE SEQUENCE</scope>
    <source>
        <tissue evidence="1">Fresh leaf tissue</tissue>
    </source>
</reference>
<evidence type="ECO:0000313" key="2">
    <source>
        <dbReference type="Proteomes" id="UP000729402"/>
    </source>
</evidence>
<organism evidence="1 2">
    <name type="scientific">Zizania palustris</name>
    <name type="common">Northern wild rice</name>
    <dbReference type="NCBI Taxonomy" id="103762"/>
    <lineage>
        <taxon>Eukaryota</taxon>
        <taxon>Viridiplantae</taxon>
        <taxon>Streptophyta</taxon>
        <taxon>Embryophyta</taxon>
        <taxon>Tracheophyta</taxon>
        <taxon>Spermatophyta</taxon>
        <taxon>Magnoliopsida</taxon>
        <taxon>Liliopsida</taxon>
        <taxon>Poales</taxon>
        <taxon>Poaceae</taxon>
        <taxon>BOP clade</taxon>
        <taxon>Oryzoideae</taxon>
        <taxon>Oryzeae</taxon>
        <taxon>Zizaniinae</taxon>
        <taxon>Zizania</taxon>
    </lineage>
</organism>
<gene>
    <name evidence="1" type="ORF">GUJ93_ZPchr0014g46795</name>
</gene>
<proteinExistence type="predicted"/>
<dbReference type="EMBL" id="JAAALK010000086">
    <property type="protein sequence ID" value="KAG8082752.1"/>
    <property type="molecule type" value="Genomic_DNA"/>
</dbReference>
<evidence type="ECO:0000313" key="1">
    <source>
        <dbReference type="EMBL" id="KAG8082752.1"/>
    </source>
</evidence>
<reference evidence="1" key="1">
    <citation type="journal article" date="2021" name="bioRxiv">
        <title>Whole Genome Assembly and Annotation of Northern Wild Rice, Zizania palustris L., Supports a Whole Genome Duplication in the Zizania Genus.</title>
        <authorList>
            <person name="Haas M."/>
            <person name="Kono T."/>
            <person name="Macchietto M."/>
            <person name="Millas R."/>
            <person name="McGilp L."/>
            <person name="Shao M."/>
            <person name="Duquette J."/>
            <person name="Hirsch C.N."/>
            <person name="Kimball J."/>
        </authorList>
    </citation>
    <scope>NUCLEOTIDE SEQUENCE</scope>
    <source>
        <tissue evidence="1">Fresh leaf tissue</tissue>
    </source>
</reference>
<accession>A0A8J5T8E3</accession>
<sequence length="184" mass="19068">MHKSLCPAASTWFSQSPHDEISLPGGASAGRCRRSSRLSLAASDDDSGGGGIIPTNLGRELRELISKAGSFLGTARQAGADGWHTAVAAADDASSAREGVVVVAEEHDVGADYDYEAGEEEVPPRTASPPTCAGRRRCCAERGATGSSSPEAVYTCAEQGSMALSGFSLSLTIDRRDPVERALN</sequence>
<dbReference type="AlphaFoldDB" id="A0A8J5T8E3"/>
<comment type="caution">
    <text evidence="1">The sequence shown here is derived from an EMBL/GenBank/DDBJ whole genome shotgun (WGS) entry which is preliminary data.</text>
</comment>
<protein>
    <submittedName>
        <fullName evidence="1">Uncharacterized protein</fullName>
    </submittedName>
</protein>
<name>A0A8J5T8E3_ZIZPA</name>
<dbReference type="Proteomes" id="UP000729402">
    <property type="component" value="Unassembled WGS sequence"/>
</dbReference>
<keyword evidence="2" id="KW-1185">Reference proteome</keyword>
<dbReference type="OrthoDB" id="675389at2759"/>